<dbReference type="EMBL" id="JAGIOE010000001">
    <property type="protein sequence ID" value="MBP2374444.1"/>
    <property type="molecule type" value="Genomic_DNA"/>
</dbReference>
<evidence type="ECO:0000313" key="2">
    <source>
        <dbReference type="Proteomes" id="UP000766570"/>
    </source>
</evidence>
<dbReference type="Proteomes" id="UP000766570">
    <property type="component" value="Unassembled WGS sequence"/>
</dbReference>
<dbReference type="Gene3D" id="3.40.50.11190">
    <property type="match status" value="1"/>
</dbReference>
<name>A0ABS4WE01_9MICC</name>
<accession>A0ABS4WE01</accession>
<proteinExistence type="predicted"/>
<comment type="caution">
    <text evidence="1">The sequence shown here is derived from an EMBL/GenBank/DDBJ whole genome shotgun (WGS) entry which is preliminary data.</text>
</comment>
<evidence type="ECO:0000313" key="1">
    <source>
        <dbReference type="EMBL" id="MBP2374444.1"/>
    </source>
</evidence>
<dbReference type="SUPFAM" id="SSF53756">
    <property type="entry name" value="UDP-Glycosyltransferase/glycogen phosphorylase"/>
    <property type="match status" value="1"/>
</dbReference>
<protein>
    <recommendedName>
        <fullName evidence="3">Glycosyl transferase family 28 C-terminal domain-containing protein</fullName>
    </recommendedName>
</protein>
<evidence type="ECO:0008006" key="3">
    <source>
        <dbReference type="Google" id="ProtNLM"/>
    </source>
</evidence>
<organism evidence="1 2">
    <name type="scientific">Paeniglutamicibacter psychrophenolicus</name>
    <dbReference type="NCBI Taxonomy" id="257454"/>
    <lineage>
        <taxon>Bacteria</taxon>
        <taxon>Bacillati</taxon>
        <taxon>Actinomycetota</taxon>
        <taxon>Actinomycetes</taxon>
        <taxon>Micrococcales</taxon>
        <taxon>Micrococcaceae</taxon>
        <taxon>Paeniglutamicibacter</taxon>
    </lineage>
</organism>
<reference evidence="1 2" key="1">
    <citation type="submission" date="2021-03" db="EMBL/GenBank/DDBJ databases">
        <title>Sequencing the genomes of 1000 actinobacteria strains.</title>
        <authorList>
            <person name="Klenk H.-P."/>
        </authorList>
    </citation>
    <scope>NUCLEOTIDE SEQUENCE [LARGE SCALE GENOMIC DNA]</scope>
    <source>
        <strain evidence="1 2">DSM 15454</strain>
    </source>
</reference>
<sequence>MSLFSFRPFARSLRYRVDRLRAKFSYAVLAEGNVRGFTFTRSSEDVPHILFVTSNGAGMGHITRCLAIATAGGPRIRASFITLSTSASVVGAQGFEYLYFQSASKTGLGARRWNDLFYQFLSKVLQKNHFDAVVFDGTWIYRGLEDALRSVDGTKLIWLRRGLWKAGSRTDQISRMESLVQGVIAPWDVGSAYDNGPLKGRSAATTVNAVVYSPASVPLDRAEALAALGLESEQRFALIQLGAGNINDITEVRRQVVAEISAFAGDRVVPVLAFSPLSREQVDIDGIRILRRYPLAPYLPAFDFVVSAGGYNSVHEVVRWNIPALIIPNDAASTDDQNARADGASDLPYCFKASSESEIRDGIEKLVRMTAQFEAELPVVPGQSKLEAISRIDSGEEAAETILNMIQAG</sequence>
<dbReference type="Gene3D" id="3.40.50.2000">
    <property type="entry name" value="Glycogen Phosphorylase B"/>
    <property type="match status" value="1"/>
</dbReference>
<gene>
    <name evidence="1" type="ORF">JOF46_002356</name>
</gene>
<dbReference type="RefSeq" id="WP_245348105.1">
    <property type="nucleotide sequence ID" value="NZ_BAAAMI010000017.1"/>
</dbReference>
<keyword evidence="2" id="KW-1185">Reference proteome</keyword>